<accession>A0ABQ9X6D7</accession>
<keyword evidence="2" id="KW-1185">Reference proteome</keyword>
<protein>
    <submittedName>
        <fullName evidence="1">Uncharacterized protein</fullName>
    </submittedName>
</protein>
<sequence>MIFWKLDFVSSVYEHAIQQFPSSTSLIMISALLEASFKKNYLKAQKLIQQATIGYPHFFNQWTIFSIEKELDDMVEAERMKMNDDFMQGLGMNDGDKGGGTAGAQAKLETTKMILLAVLNLLDQPSYSVDRLHRLALLAARKAKETFEYIKKQLLNDDTAKDGLDSIITKLEKKATAKKAIEHQSLFVGEENERLLHGAYTRLV</sequence>
<dbReference type="EMBL" id="JARBJD010000205">
    <property type="protein sequence ID" value="KAK2947314.1"/>
    <property type="molecule type" value="Genomic_DNA"/>
</dbReference>
<evidence type="ECO:0000313" key="2">
    <source>
        <dbReference type="Proteomes" id="UP001281761"/>
    </source>
</evidence>
<proteinExistence type="predicted"/>
<comment type="caution">
    <text evidence="1">The sequence shown here is derived from an EMBL/GenBank/DDBJ whole genome shotgun (WGS) entry which is preliminary data.</text>
</comment>
<evidence type="ECO:0000313" key="1">
    <source>
        <dbReference type="EMBL" id="KAK2947314.1"/>
    </source>
</evidence>
<gene>
    <name evidence="1" type="ORF">BLNAU_17790</name>
</gene>
<name>A0ABQ9X6D7_9EUKA</name>
<reference evidence="1 2" key="1">
    <citation type="journal article" date="2022" name="bioRxiv">
        <title>Genomics of Preaxostyla Flagellates Illuminates Evolutionary Transitions and the Path Towards Mitochondrial Loss.</title>
        <authorList>
            <person name="Novak L.V.F."/>
            <person name="Treitli S.C."/>
            <person name="Pyrih J."/>
            <person name="Halakuc P."/>
            <person name="Pipaliya S.V."/>
            <person name="Vacek V."/>
            <person name="Brzon O."/>
            <person name="Soukal P."/>
            <person name="Eme L."/>
            <person name="Dacks J.B."/>
            <person name="Karnkowska A."/>
            <person name="Elias M."/>
            <person name="Hampl V."/>
        </authorList>
    </citation>
    <scope>NUCLEOTIDE SEQUENCE [LARGE SCALE GENOMIC DNA]</scope>
    <source>
        <strain evidence="1">NAU3</strain>
        <tissue evidence="1">Gut</tissue>
    </source>
</reference>
<dbReference type="Proteomes" id="UP001281761">
    <property type="component" value="Unassembled WGS sequence"/>
</dbReference>
<organism evidence="1 2">
    <name type="scientific">Blattamonas nauphoetae</name>
    <dbReference type="NCBI Taxonomy" id="2049346"/>
    <lineage>
        <taxon>Eukaryota</taxon>
        <taxon>Metamonada</taxon>
        <taxon>Preaxostyla</taxon>
        <taxon>Oxymonadida</taxon>
        <taxon>Blattamonas</taxon>
    </lineage>
</organism>